<evidence type="ECO:0000256" key="1">
    <source>
        <dbReference type="SAM" id="Phobius"/>
    </source>
</evidence>
<gene>
    <name evidence="2" type="ORF">OSTQU699_LOCUS1249</name>
</gene>
<dbReference type="EMBL" id="CAJHUC010000400">
    <property type="protein sequence ID" value="CAD7695888.1"/>
    <property type="molecule type" value="Genomic_DNA"/>
</dbReference>
<keyword evidence="1" id="KW-1133">Transmembrane helix</keyword>
<feature type="transmembrane region" description="Helical" evidence="1">
    <location>
        <begin position="85"/>
        <end position="105"/>
    </location>
</feature>
<keyword evidence="3" id="KW-1185">Reference proteome</keyword>
<feature type="transmembrane region" description="Helical" evidence="1">
    <location>
        <begin position="56"/>
        <end position="78"/>
    </location>
</feature>
<organism evidence="2 3">
    <name type="scientific">Ostreobium quekettii</name>
    <dbReference type="NCBI Taxonomy" id="121088"/>
    <lineage>
        <taxon>Eukaryota</taxon>
        <taxon>Viridiplantae</taxon>
        <taxon>Chlorophyta</taxon>
        <taxon>core chlorophytes</taxon>
        <taxon>Ulvophyceae</taxon>
        <taxon>TCBD clade</taxon>
        <taxon>Bryopsidales</taxon>
        <taxon>Ostreobineae</taxon>
        <taxon>Ostreobiaceae</taxon>
        <taxon>Ostreobium</taxon>
    </lineage>
</organism>
<accession>A0A8S1ILQ0</accession>
<evidence type="ECO:0000313" key="3">
    <source>
        <dbReference type="Proteomes" id="UP000708148"/>
    </source>
</evidence>
<keyword evidence="1" id="KW-0812">Transmembrane</keyword>
<reference evidence="2" key="1">
    <citation type="submission" date="2020-12" db="EMBL/GenBank/DDBJ databases">
        <authorList>
            <person name="Iha C."/>
        </authorList>
    </citation>
    <scope>NUCLEOTIDE SEQUENCE</scope>
</reference>
<dbReference type="Proteomes" id="UP000708148">
    <property type="component" value="Unassembled WGS sequence"/>
</dbReference>
<proteinExistence type="predicted"/>
<keyword evidence="1" id="KW-0472">Membrane</keyword>
<name>A0A8S1ILQ0_9CHLO</name>
<protein>
    <submittedName>
        <fullName evidence="2">Uncharacterized protein</fullName>
    </submittedName>
</protein>
<sequence>MAISSAVFYGGAAWLLALAAEAISVASLSKLHNDCNDSVAFELADGSCADSFRPTWWALMFQLAVLAAILAVACLKWIRFFRVALVFMLVMAASVVMDQAEATLAGRDARRWREIESKEEAFDGMLAGLILLSVADWVMVFVIGTMGLARAKGVPRPGLAQAAE</sequence>
<comment type="caution">
    <text evidence="2">The sequence shown here is derived from an EMBL/GenBank/DDBJ whole genome shotgun (WGS) entry which is preliminary data.</text>
</comment>
<evidence type="ECO:0000313" key="2">
    <source>
        <dbReference type="EMBL" id="CAD7695888.1"/>
    </source>
</evidence>
<feature type="transmembrane region" description="Helical" evidence="1">
    <location>
        <begin position="125"/>
        <end position="149"/>
    </location>
</feature>
<dbReference type="AlphaFoldDB" id="A0A8S1ILQ0"/>